<dbReference type="AlphaFoldDB" id="A0AB40BLN7"/>
<organism evidence="3 4">
    <name type="scientific">Dioscorea cayennensis subsp. rotundata</name>
    <name type="common">White Guinea yam</name>
    <name type="synonym">Dioscorea rotundata</name>
    <dbReference type="NCBI Taxonomy" id="55577"/>
    <lineage>
        <taxon>Eukaryota</taxon>
        <taxon>Viridiplantae</taxon>
        <taxon>Streptophyta</taxon>
        <taxon>Embryophyta</taxon>
        <taxon>Tracheophyta</taxon>
        <taxon>Spermatophyta</taxon>
        <taxon>Magnoliopsida</taxon>
        <taxon>Liliopsida</taxon>
        <taxon>Dioscoreales</taxon>
        <taxon>Dioscoreaceae</taxon>
        <taxon>Dioscorea</taxon>
    </lineage>
</organism>
<dbReference type="InterPro" id="IPR011990">
    <property type="entry name" value="TPR-like_helical_dom_sf"/>
</dbReference>
<dbReference type="PANTHER" id="PTHR47934">
    <property type="entry name" value="PENTATRICOPEPTIDE REPEAT-CONTAINING PROTEIN PET309, MITOCHONDRIAL"/>
    <property type="match status" value="1"/>
</dbReference>
<dbReference type="PANTHER" id="PTHR47934:SF2">
    <property type="entry name" value="OS07G0671200 PROTEIN"/>
    <property type="match status" value="1"/>
</dbReference>
<dbReference type="GO" id="GO:0006396">
    <property type="term" value="P:RNA processing"/>
    <property type="evidence" value="ECO:0007669"/>
    <property type="project" value="TreeGrafter"/>
</dbReference>
<feature type="repeat" description="PPR" evidence="2">
    <location>
        <begin position="520"/>
        <end position="554"/>
    </location>
</feature>
<feature type="repeat" description="PPR" evidence="2">
    <location>
        <begin position="485"/>
        <end position="519"/>
    </location>
</feature>
<dbReference type="Pfam" id="PF13041">
    <property type="entry name" value="PPR_2"/>
    <property type="match status" value="5"/>
</dbReference>
<evidence type="ECO:0000256" key="2">
    <source>
        <dbReference type="PROSITE-ProRule" id="PRU00708"/>
    </source>
</evidence>
<dbReference type="GO" id="GO:0003729">
    <property type="term" value="F:mRNA binding"/>
    <property type="evidence" value="ECO:0007669"/>
    <property type="project" value="TreeGrafter"/>
</dbReference>
<feature type="repeat" description="PPR" evidence="2">
    <location>
        <begin position="345"/>
        <end position="379"/>
    </location>
</feature>
<keyword evidence="1" id="KW-0677">Repeat</keyword>
<keyword evidence="3" id="KW-1185">Reference proteome</keyword>
<evidence type="ECO:0000313" key="4">
    <source>
        <dbReference type="RefSeq" id="XP_039128272.1"/>
    </source>
</evidence>
<dbReference type="NCBIfam" id="TIGR00756">
    <property type="entry name" value="PPR"/>
    <property type="match status" value="10"/>
</dbReference>
<feature type="repeat" description="PPR" evidence="2">
    <location>
        <begin position="415"/>
        <end position="449"/>
    </location>
</feature>
<feature type="repeat" description="PPR" evidence="2">
    <location>
        <begin position="310"/>
        <end position="344"/>
    </location>
</feature>
<feature type="repeat" description="PPR" evidence="2">
    <location>
        <begin position="239"/>
        <end position="269"/>
    </location>
</feature>
<sequence length="577" mass="64408">MKFLIRTTKLPNKHNPIHHLFFFFFSNYSSSPTSSSSSPLPPNLLAPLTPYFTHMKLKHYSAAKHQLRSFAALDDLSSPFPSIASSIRTSSTLSGVSPSTVFDMLFRVYSDANHLSRALETFELLLSEFGRVDGRSCGVYLHALRRLGRMDSALEFFNRILEIDCIDVSEHSMAILVDGLCDIGDIEAARKVFDEMLQRGLRPNILSYNSLVEAYLKRLDFDEVDEVLKLVDANSVRRNAATYTVLINGFAGSGDIDKAEKAFEEAKNMEGLVGDVYLYTSIINANCRVGNIKRALALFDECVAKGICPNDRTYGALINGLCKAGQVIAAEMLIDEMQQKGIDYNQVIFNTMIDGYCKKGMIDKALHLKSVMEKKGMQLDVYTYNTIACGLCKLNRLKDAKRILYEMVDSGVDANTVSLTTLIDVLCKEGDYVEARRLFREMGNKGSTPNVITYNVLIDGYSKKGSIREAERLKKEMEKKGIVPDVYTYTSLIHGHCVGGKVRVAKKLFDEMKKRGLTANVVTYTVLISGLSKEGQSEEAFRLYEEMIKAGLKPDDSVYSSLVSSFHMTTNSKHEAT</sequence>
<protein>
    <submittedName>
        <fullName evidence="4">Pentatricopeptide repeat-containing protein At2g32630-like</fullName>
    </submittedName>
</protein>
<dbReference type="InterPro" id="IPR051114">
    <property type="entry name" value="Mito_RNA_Proc_CCM1"/>
</dbReference>
<dbReference type="SUPFAM" id="SSF81901">
    <property type="entry name" value="HCP-like"/>
    <property type="match status" value="1"/>
</dbReference>
<feature type="repeat" description="PPR" evidence="2">
    <location>
        <begin position="275"/>
        <end position="309"/>
    </location>
</feature>
<dbReference type="PROSITE" id="PS51375">
    <property type="entry name" value="PPR"/>
    <property type="match status" value="10"/>
</dbReference>
<dbReference type="GO" id="GO:0007005">
    <property type="term" value="P:mitochondrion organization"/>
    <property type="evidence" value="ECO:0007669"/>
    <property type="project" value="TreeGrafter"/>
</dbReference>
<dbReference type="GO" id="GO:0005739">
    <property type="term" value="C:mitochondrion"/>
    <property type="evidence" value="ECO:0007669"/>
    <property type="project" value="TreeGrafter"/>
</dbReference>
<evidence type="ECO:0000256" key="1">
    <source>
        <dbReference type="ARBA" id="ARBA00022737"/>
    </source>
</evidence>
<dbReference type="GeneID" id="120264525"/>
<dbReference type="Gene3D" id="1.25.40.10">
    <property type="entry name" value="Tetratricopeptide repeat domain"/>
    <property type="match status" value="5"/>
</dbReference>
<dbReference type="Proteomes" id="UP001515500">
    <property type="component" value="Chromosome 7"/>
</dbReference>
<feature type="repeat" description="PPR" evidence="2">
    <location>
        <begin position="380"/>
        <end position="414"/>
    </location>
</feature>
<proteinExistence type="predicted"/>
<reference evidence="4" key="1">
    <citation type="submission" date="2025-08" db="UniProtKB">
        <authorList>
            <consortium name="RefSeq"/>
        </authorList>
    </citation>
    <scope>IDENTIFICATION</scope>
</reference>
<gene>
    <name evidence="4" type="primary">LOC120264525</name>
</gene>
<dbReference type="Pfam" id="PF12854">
    <property type="entry name" value="PPR_1"/>
    <property type="match status" value="1"/>
</dbReference>
<dbReference type="InterPro" id="IPR002885">
    <property type="entry name" value="PPR_rpt"/>
</dbReference>
<accession>A0AB40BLN7</accession>
<name>A0AB40BLN7_DIOCR</name>
<feature type="repeat" description="PPR" evidence="2">
    <location>
        <begin position="450"/>
        <end position="484"/>
    </location>
</feature>
<evidence type="ECO:0000313" key="3">
    <source>
        <dbReference type="Proteomes" id="UP001515500"/>
    </source>
</evidence>
<feature type="repeat" description="PPR" evidence="2">
    <location>
        <begin position="169"/>
        <end position="203"/>
    </location>
</feature>
<dbReference type="RefSeq" id="XP_039128272.1">
    <property type="nucleotide sequence ID" value="XM_039272338.1"/>
</dbReference>
<dbReference type="Pfam" id="PF01535">
    <property type="entry name" value="PPR"/>
    <property type="match status" value="2"/>
</dbReference>